<sequence>MSGKLSGFRVLVSGAGIAGPALACRLADAGAETTVVEVAPRLRTSGFAVDFRGPTHLRVLERLGVLDDLKAVQTHAGAMRTVDAAGKTIFELPAEFAGGDVEVRRRDLTAVLHRRSADRARYVFGDSIAAIDERGRAGVEVQFKSGSSGVYDAVVGADGIHSTVRRLAMGPEERFVKHLGYHIAGWDLPNDVGALTVSQQYNVPGRMASVAADDRDPSRAGALTVWASKPLGIGWQDLDAQKAVVRQAFGGLGWHVPRLLAGLADAPDLYFDAISRVSVPTLHKGRIALLGDAAWGVTLGGMGVGTGVVGAYVLAGELARTSGDVTAAFAAYEQRMRSYAGRWQKGASPGHFLAPATRTGLWLRDTMFRRAAVRRLLVSSSTALASAADLPDYP</sequence>
<dbReference type="Gene3D" id="3.50.50.60">
    <property type="entry name" value="FAD/NAD(P)-binding domain"/>
    <property type="match status" value="1"/>
</dbReference>
<dbReference type="PANTHER" id="PTHR46865:SF2">
    <property type="entry name" value="MONOOXYGENASE"/>
    <property type="match status" value="1"/>
</dbReference>
<dbReference type="OrthoDB" id="3356051at2"/>
<dbReference type="EMBL" id="FZPH01000002">
    <property type="protein sequence ID" value="SNT00591.1"/>
    <property type="molecule type" value="Genomic_DNA"/>
</dbReference>
<organism evidence="2 3">
    <name type="scientific">Asanoa hainanensis</name>
    <dbReference type="NCBI Taxonomy" id="560556"/>
    <lineage>
        <taxon>Bacteria</taxon>
        <taxon>Bacillati</taxon>
        <taxon>Actinomycetota</taxon>
        <taxon>Actinomycetes</taxon>
        <taxon>Micromonosporales</taxon>
        <taxon>Micromonosporaceae</taxon>
        <taxon>Asanoa</taxon>
    </lineage>
</organism>
<reference evidence="2 3" key="1">
    <citation type="submission" date="2017-06" db="EMBL/GenBank/DDBJ databases">
        <authorList>
            <person name="Kim H.J."/>
            <person name="Triplett B.A."/>
        </authorList>
    </citation>
    <scope>NUCLEOTIDE SEQUENCE [LARGE SCALE GENOMIC DNA]</scope>
    <source>
        <strain evidence="2 3">CGMCC 4.5593</strain>
    </source>
</reference>
<dbReference type="Proteomes" id="UP000198362">
    <property type="component" value="Unassembled WGS sequence"/>
</dbReference>
<dbReference type="InterPro" id="IPR002938">
    <property type="entry name" value="FAD-bd"/>
</dbReference>
<evidence type="ECO:0000259" key="1">
    <source>
        <dbReference type="Pfam" id="PF01494"/>
    </source>
</evidence>
<dbReference type="AlphaFoldDB" id="A0A239J3V9"/>
<dbReference type="Pfam" id="PF01494">
    <property type="entry name" value="FAD_binding_3"/>
    <property type="match status" value="1"/>
</dbReference>
<evidence type="ECO:0000313" key="3">
    <source>
        <dbReference type="Proteomes" id="UP000198362"/>
    </source>
</evidence>
<keyword evidence="3" id="KW-1185">Reference proteome</keyword>
<gene>
    <name evidence="2" type="ORF">SAMN05421812_102714</name>
</gene>
<dbReference type="GO" id="GO:0071949">
    <property type="term" value="F:FAD binding"/>
    <property type="evidence" value="ECO:0007669"/>
    <property type="project" value="InterPro"/>
</dbReference>
<dbReference type="PANTHER" id="PTHR46865">
    <property type="entry name" value="OXIDOREDUCTASE-RELATED"/>
    <property type="match status" value="1"/>
</dbReference>
<protein>
    <submittedName>
        <fullName evidence="2">2-polyprenyl-6-methoxyphenol hydroxylase</fullName>
    </submittedName>
</protein>
<dbReference type="RefSeq" id="WP_089245947.1">
    <property type="nucleotide sequence ID" value="NZ_FZPH01000002.1"/>
</dbReference>
<feature type="domain" description="FAD-binding" evidence="1">
    <location>
        <begin position="9"/>
        <end position="167"/>
    </location>
</feature>
<name>A0A239J3V9_9ACTN</name>
<dbReference type="InterPro" id="IPR036188">
    <property type="entry name" value="FAD/NAD-bd_sf"/>
</dbReference>
<dbReference type="SUPFAM" id="SSF51905">
    <property type="entry name" value="FAD/NAD(P)-binding domain"/>
    <property type="match status" value="1"/>
</dbReference>
<dbReference type="PRINTS" id="PR00420">
    <property type="entry name" value="RNGMNOXGNASE"/>
</dbReference>
<accession>A0A239J3V9</accession>
<evidence type="ECO:0000313" key="2">
    <source>
        <dbReference type="EMBL" id="SNT00591.1"/>
    </source>
</evidence>
<proteinExistence type="predicted"/>
<dbReference type="Gene3D" id="3.30.9.10">
    <property type="entry name" value="D-Amino Acid Oxidase, subunit A, domain 2"/>
    <property type="match status" value="1"/>
</dbReference>
<dbReference type="InterPro" id="IPR051704">
    <property type="entry name" value="FAD_aromatic-hydroxylase"/>
</dbReference>